<evidence type="ECO:0000313" key="2">
    <source>
        <dbReference type="EMBL" id="EXU99320.1"/>
    </source>
</evidence>
<dbReference type="HOGENOM" id="CLU_758838_0_0_1"/>
<comment type="caution">
    <text evidence="2">The sequence shown here is derived from an EMBL/GenBank/DDBJ whole genome shotgun (WGS) entry which is preliminary data.</text>
</comment>
<reference evidence="2 3" key="1">
    <citation type="submission" date="2014-02" db="EMBL/GenBank/DDBJ databases">
        <title>The genome sequence of the entomopathogenic fungus Metarhizium robertsii ARSEF 2575.</title>
        <authorList>
            <person name="Giuliano Garisto Donzelli B."/>
            <person name="Roe B.A."/>
            <person name="Macmil S.L."/>
            <person name="Krasnoff S.B."/>
            <person name="Gibson D.M."/>
        </authorList>
    </citation>
    <scope>NUCLEOTIDE SEQUENCE [LARGE SCALE GENOMIC DNA]</scope>
    <source>
        <strain evidence="2 3">ARSEF 2575</strain>
    </source>
</reference>
<feature type="chain" id="PRO_5001473415" description="Nucleoside phosphorylase domain-containing protein" evidence="1">
    <location>
        <begin position="21"/>
        <end position="365"/>
    </location>
</feature>
<dbReference type="PANTHER" id="PTHR46082:SF11">
    <property type="entry name" value="AAA+ ATPASE DOMAIN-CONTAINING PROTEIN-RELATED"/>
    <property type="match status" value="1"/>
</dbReference>
<dbReference type="AlphaFoldDB" id="A0A014QXJ4"/>
<protein>
    <recommendedName>
        <fullName evidence="4">Nucleoside phosphorylase domain-containing protein</fullName>
    </recommendedName>
</protein>
<dbReference type="PANTHER" id="PTHR46082">
    <property type="entry name" value="ATP/GTP-BINDING PROTEIN-RELATED"/>
    <property type="match status" value="1"/>
</dbReference>
<organism evidence="2 3">
    <name type="scientific">Metarhizium robertsii</name>
    <dbReference type="NCBI Taxonomy" id="568076"/>
    <lineage>
        <taxon>Eukaryota</taxon>
        <taxon>Fungi</taxon>
        <taxon>Dikarya</taxon>
        <taxon>Ascomycota</taxon>
        <taxon>Pezizomycotina</taxon>
        <taxon>Sordariomycetes</taxon>
        <taxon>Hypocreomycetidae</taxon>
        <taxon>Hypocreales</taxon>
        <taxon>Clavicipitaceae</taxon>
        <taxon>Metarhizium</taxon>
    </lineage>
</organism>
<accession>A0A014QXJ4</accession>
<dbReference type="GO" id="GO:0009116">
    <property type="term" value="P:nucleoside metabolic process"/>
    <property type="evidence" value="ECO:0007669"/>
    <property type="project" value="InterPro"/>
</dbReference>
<dbReference type="InterPro" id="IPR035994">
    <property type="entry name" value="Nucleoside_phosphorylase_sf"/>
</dbReference>
<evidence type="ECO:0008006" key="4">
    <source>
        <dbReference type="Google" id="ProtNLM"/>
    </source>
</evidence>
<dbReference type="OrthoDB" id="4896995at2759"/>
<feature type="signal peptide" evidence="1">
    <location>
        <begin position="1"/>
        <end position="20"/>
    </location>
</feature>
<dbReference type="InterPro" id="IPR053137">
    <property type="entry name" value="NLR-like"/>
</dbReference>
<sequence>MKLQATILSVLAVLGRSAVAIQTSKTGDKSLGTPEHLIKLTLDHFLDVYQASDIDCNNALVDQDIIRCKITLGAPGTRGKEDLRKTCEELGPCRTCDIGPVPYSAGEVTSVTCGRGREIKGPSIEETLTKAINQTCRISGIRPDQCQEFRDECTQSFSNNGEVPDPATVYRCVQTKAEQTSTNAYTEFTSCKLQMMAMPSAKSFRIGTLNVEFNAVTSMLDDVFGQDVRFRKSILTCGRISAHNVVVVPLPSGSTGTMSASTELNQMKSKFSSIKFDALMVGIGGGAPGTKRDVGLGDTAVSEPDARFGGVVQYDFGKIIHHGQFVLHGGTLNKPPRALLSAMLRLKAKEANGESGLMEHVKAIM</sequence>
<dbReference type="Gene3D" id="3.40.50.1580">
    <property type="entry name" value="Nucleoside phosphorylase domain"/>
    <property type="match status" value="1"/>
</dbReference>
<proteinExistence type="predicted"/>
<keyword evidence="1" id="KW-0732">Signal</keyword>
<gene>
    <name evidence="2" type="ORF">X797_007455</name>
</gene>
<dbReference type="EMBL" id="JELW01000019">
    <property type="protein sequence ID" value="EXU99320.1"/>
    <property type="molecule type" value="Genomic_DNA"/>
</dbReference>
<dbReference type="GO" id="GO:0003824">
    <property type="term" value="F:catalytic activity"/>
    <property type="evidence" value="ECO:0007669"/>
    <property type="project" value="InterPro"/>
</dbReference>
<name>A0A014QXJ4_9HYPO</name>
<evidence type="ECO:0000256" key="1">
    <source>
        <dbReference type="SAM" id="SignalP"/>
    </source>
</evidence>
<dbReference type="SUPFAM" id="SSF53167">
    <property type="entry name" value="Purine and uridine phosphorylases"/>
    <property type="match status" value="1"/>
</dbReference>
<evidence type="ECO:0000313" key="3">
    <source>
        <dbReference type="Proteomes" id="UP000030151"/>
    </source>
</evidence>
<dbReference type="Proteomes" id="UP000030151">
    <property type="component" value="Unassembled WGS sequence"/>
</dbReference>